<keyword evidence="3" id="KW-1185">Reference proteome</keyword>
<comment type="caution">
    <text evidence="2">The sequence shown here is derived from an EMBL/GenBank/DDBJ whole genome shotgun (WGS) entry which is preliminary data.</text>
</comment>
<accession>A0AAP0MMC1</accession>
<protein>
    <submittedName>
        <fullName evidence="2">Uncharacterized protein</fullName>
    </submittedName>
</protein>
<organism evidence="2 3">
    <name type="scientific">Citrus x changshan-huyou</name>
    <dbReference type="NCBI Taxonomy" id="2935761"/>
    <lineage>
        <taxon>Eukaryota</taxon>
        <taxon>Viridiplantae</taxon>
        <taxon>Streptophyta</taxon>
        <taxon>Embryophyta</taxon>
        <taxon>Tracheophyta</taxon>
        <taxon>Spermatophyta</taxon>
        <taxon>Magnoliopsida</taxon>
        <taxon>eudicotyledons</taxon>
        <taxon>Gunneridae</taxon>
        <taxon>Pentapetalae</taxon>
        <taxon>rosids</taxon>
        <taxon>malvids</taxon>
        <taxon>Sapindales</taxon>
        <taxon>Rutaceae</taxon>
        <taxon>Aurantioideae</taxon>
        <taxon>Citrus</taxon>
    </lineage>
</organism>
<feature type="compositionally biased region" description="Polar residues" evidence="1">
    <location>
        <begin position="203"/>
        <end position="214"/>
    </location>
</feature>
<proteinExistence type="predicted"/>
<dbReference type="Proteomes" id="UP001428341">
    <property type="component" value="Unassembled WGS sequence"/>
</dbReference>
<dbReference type="EMBL" id="JBCGBO010000004">
    <property type="protein sequence ID" value="KAK9209796.1"/>
    <property type="molecule type" value="Genomic_DNA"/>
</dbReference>
<dbReference type="AlphaFoldDB" id="A0AAP0MMC1"/>
<sequence length="282" mass="31236">MRKKSRGAELKFCAMWKGRNAQQRGKERRHGRGVGDEREAVGGKLKRYLSNGCLVRRLRTIVLRIASFTFSRGGKRLSPLFKDFPESDLLGTLSYTGYLELCGVPRVTLELCRIWLAFRRGLRFSMKPLSGSSVRASRHSSRFLVTIPGGSYRPLHGFIIQAIFGDSQFLLAVCGGSLLSQLYHYVLANSDSCSCVVESGSVDSPLTESPTHISISEGDRSPLKISNSGNSYSGPPPLRSVSCNSLRFSDTRPTAVLEKWGSYSTPQFVLQIKFPSPSLSRF</sequence>
<feature type="region of interest" description="Disordered" evidence="1">
    <location>
        <begin position="203"/>
        <end position="238"/>
    </location>
</feature>
<evidence type="ECO:0000313" key="2">
    <source>
        <dbReference type="EMBL" id="KAK9209796.1"/>
    </source>
</evidence>
<evidence type="ECO:0000256" key="1">
    <source>
        <dbReference type="SAM" id="MobiDB-lite"/>
    </source>
</evidence>
<evidence type="ECO:0000313" key="3">
    <source>
        <dbReference type="Proteomes" id="UP001428341"/>
    </source>
</evidence>
<gene>
    <name evidence="2" type="ORF">WN944_002164</name>
</gene>
<reference evidence="2 3" key="1">
    <citation type="submission" date="2024-05" db="EMBL/GenBank/DDBJ databases">
        <title>Haplotype-resolved chromosome-level genome assembly of Huyou (Citrus changshanensis).</title>
        <authorList>
            <person name="Miao C."/>
            <person name="Chen W."/>
            <person name="Wu Y."/>
            <person name="Wang L."/>
            <person name="Zhao S."/>
            <person name="Grierson D."/>
            <person name="Xu C."/>
            <person name="Chen K."/>
        </authorList>
    </citation>
    <scope>NUCLEOTIDE SEQUENCE [LARGE SCALE GENOMIC DNA]</scope>
    <source>
        <strain evidence="2">01-14</strain>
        <tissue evidence="2">Leaf</tissue>
    </source>
</reference>
<name>A0AAP0MMC1_9ROSI</name>